<dbReference type="GO" id="GO:0061640">
    <property type="term" value="P:cytoskeleton-dependent cytokinesis"/>
    <property type="evidence" value="ECO:0007669"/>
    <property type="project" value="InterPro"/>
</dbReference>
<dbReference type="EMBL" id="DS268110">
    <property type="protein sequence ID" value="KMM67835.1"/>
    <property type="molecule type" value="Genomic_DNA"/>
</dbReference>
<reference evidence="3" key="3">
    <citation type="journal article" date="2010" name="Genome Res.">
        <title>Population genomic sequencing of Coccidioides fungi reveals recent hybridization and transposon control.</title>
        <authorList>
            <person name="Neafsey D.E."/>
            <person name="Barker B.M."/>
            <person name="Sharpton T.J."/>
            <person name="Stajich J.E."/>
            <person name="Park D.J."/>
            <person name="Whiston E."/>
            <person name="Hung C.-Y."/>
            <person name="McMahan C."/>
            <person name="White J."/>
            <person name="Sykes S."/>
            <person name="Heiman D."/>
            <person name="Young S."/>
            <person name="Zeng Q."/>
            <person name="Abouelleil A."/>
            <person name="Aftuck L."/>
            <person name="Bessette D."/>
            <person name="Brown A."/>
            <person name="FitzGerald M."/>
            <person name="Lui A."/>
            <person name="Macdonald J.P."/>
            <person name="Priest M."/>
            <person name="Orbach M.J."/>
            <person name="Galgiani J.N."/>
            <person name="Kirkland T.N."/>
            <person name="Cole G.T."/>
            <person name="Birren B.W."/>
            <person name="Henn M.R."/>
            <person name="Taylor J.W."/>
            <person name="Rounsley S.D."/>
        </authorList>
    </citation>
    <scope>NUCLEOTIDE SEQUENCE [LARGE SCALE GENOMIC DNA]</scope>
    <source>
        <strain evidence="3">RMSCC 3488</strain>
    </source>
</reference>
<evidence type="ECO:0000313" key="3">
    <source>
        <dbReference type="Proteomes" id="UP000054567"/>
    </source>
</evidence>
<keyword evidence="1" id="KW-0175">Coiled coil</keyword>
<protein>
    <recommendedName>
        <fullName evidence="4">Nuclear distribution protein RO10</fullName>
    </recommendedName>
</protein>
<dbReference type="Pfam" id="PF07426">
    <property type="entry name" value="Dynactin_p22"/>
    <property type="match status" value="1"/>
</dbReference>
<name>A0A0J6FEY7_COCPO</name>
<reference evidence="3" key="2">
    <citation type="journal article" date="2009" name="Genome Res.">
        <title>Comparative genomic analyses of the human fungal pathogens Coccidioides and their relatives.</title>
        <authorList>
            <person name="Sharpton T.J."/>
            <person name="Stajich J.E."/>
            <person name="Rounsley S.D."/>
            <person name="Gardner M.J."/>
            <person name="Wortman J.R."/>
            <person name="Jordar V.S."/>
            <person name="Maiti R."/>
            <person name="Kodira C.D."/>
            <person name="Neafsey D.E."/>
            <person name="Zeng Q."/>
            <person name="Hung C.-Y."/>
            <person name="McMahan C."/>
            <person name="Muszewska A."/>
            <person name="Grynberg M."/>
            <person name="Mandel M.A."/>
            <person name="Kellner E.M."/>
            <person name="Barker B.M."/>
            <person name="Galgiani J.N."/>
            <person name="Orbach M.J."/>
            <person name="Kirkland T.N."/>
            <person name="Cole G.T."/>
            <person name="Henn M.R."/>
            <person name="Birren B.W."/>
            <person name="Taylor J.W."/>
        </authorList>
    </citation>
    <scope>NUCLEOTIDE SEQUENCE [LARGE SCALE GENOMIC DNA]</scope>
    <source>
        <strain evidence="3">RMSCC 3488</strain>
    </source>
</reference>
<evidence type="ECO:0000313" key="2">
    <source>
        <dbReference type="EMBL" id="KMM67835.1"/>
    </source>
</evidence>
<evidence type="ECO:0008006" key="4">
    <source>
        <dbReference type="Google" id="ProtNLM"/>
    </source>
</evidence>
<feature type="coiled-coil region" evidence="1">
    <location>
        <begin position="149"/>
        <end position="209"/>
    </location>
</feature>
<gene>
    <name evidence="2" type="ORF">CPAG_04168</name>
</gene>
<dbReference type="OrthoDB" id="5403729at2759"/>
<dbReference type="InterPro" id="IPR009991">
    <property type="entry name" value="DCTN3"/>
</dbReference>
<dbReference type="AlphaFoldDB" id="A0A0J6FEY7"/>
<proteinExistence type="predicted"/>
<dbReference type="Proteomes" id="UP000054567">
    <property type="component" value="Unassembled WGS sequence"/>
</dbReference>
<sequence>METDIPDTIASTAAETVDLLETRLCRIEFLLTGRATWTGKPERLPAPPASARESVAARLAELEHGLKVLSSKVPAVQDVLKLYSRYPDLFQSSNPTTVPSTLSTQSLASIVLSYATAFPETASRLSSLQDLPIPPASASTGLIGLQPRIDRLLKEQEKQANEVAELRARSALLMKRWLEVGIVGGGEVWGEWEEKVRMAEREVRRLEAKMVRDE</sequence>
<accession>A0A0J6FEY7</accession>
<evidence type="ECO:0000256" key="1">
    <source>
        <dbReference type="SAM" id="Coils"/>
    </source>
</evidence>
<organism evidence="2 3">
    <name type="scientific">Coccidioides posadasii RMSCC 3488</name>
    <dbReference type="NCBI Taxonomy" id="454284"/>
    <lineage>
        <taxon>Eukaryota</taxon>
        <taxon>Fungi</taxon>
        <taxon>Dikarya</taxon>
        <taxon>Ascomycota</taxon>
        <taxon>Pezizomycotina</taxon>
        <taxon>Eurotiomycetes</taxon>
        <taxon>Eurotiomycetidae</taxon>
        <taxon>Onygenales</taxon>
        <taxon>Onygenaceae</taxon>
        <taxon>Coccidioides</taxon>
    </lineage>
</organism>
<dbReference type="VEuPathDB" id="FungiDB:CPAG_04168"/>
<dbReference type="GO" id="GO:0005869">
    <property type="term" value="C:dynactin complex"/>
    <property type="evidence" value="ECO:0007669"/>
    <property type="project" value="InterPro"/>
</dbReference>
<reference evidence="2 3" key="1">
    <citation type="submission" date="2007-06" db="EMBL/GenBank/DDBJ databases">
        <title>The Genome Sequence of Coccidioides posadasii RMSCC_3488.</title>
        <authorList>
            <consortium name="Coccidioides Genome Resources Consortium"/>
            <consortium name="The Broad Institute Genome Sequencing Platform"/>
            <person name="Henn M.R."/>
            <person name="Sykes S."/>
            <person name="Young S."/>
            <person name="Jaffe D."/>
            <person name="Berlin A."/>
            <person name="Alvarez P."/>
            <person name="Butler J."/>
            <person name="Gnerre S."/>
            <person name="Grabherr M."/>
            <person name="Mauceli E."/>
            <person name="Brockman W."/>
            <person name="Kodira C."/>
            <person name="Alvarado L."/>
            <person name="Zeng Q."/>
            <person name="Crawford M."/>
            <person name="Antoine C."/>
            <person name="Devon K."/>
            <person name="Galgiani J."/>
            <person name="Orsborn K."/>
            <person name="Lewis M.L."/>
            <person name="Nusbaum C."/>
            <person name="Galagan J."/>
            <person name="Birren B."/>
        </authorList>
    </citation>
    <scope>NUCLEOTIDE SEQUENCE [LARGE SCALE GENOMIC DNA]</scope>
    <source>
        <strain evidence="2 3">RMSCC 3488</strain>
    </source>
</reference>